<dbReference type="Pfam" id="PF04577">
    <property type="entry name" value="Glyco_transf_61"/>
    <property type="match status" value="1"/>
</dbReference>
<reference evidence="12" key="1">
    <citation type="journal article" date="2013" name="Science">
        <title>The Amborella genome and the evolution of flowering plants.</title>
        <authorList>
            <consortium name="Amborella Genome Project"/>
        </authorList>
    </citation>
    <scope>NUCLEOTIDE SEQUENCE [LARGE SCALE GENOMIC DNA]</scope>
</reference>
<keyword evidence="12" id="KW-1185">Reference proteome</keyword>
<dbReference type="HOGENOM" id="CLU_463338_0_0_1"/>
<dbReference type="GO" id="GO:0016763">
    <property type="term" value="F:pentosyltransferase activity"/>
    <property type="evidence" value="ECO:0007669"/>
    <property type="project" value="UniProtKB-ARBA"/>
</dbReference>
<keyword evidence="7" id="KW-0325">Glycoprotein</keyword>
<dbReference type="EMBL" id="KI392502">
    <property type="protein sequence ID" value="ERN15586.1"/>
    <property type="molecule type" value="Genomic_DNA"/>
</dbReference>
<keyword evidence="2" id="KW-0328">Glycosyltransferase</keyword>
<dbReference type="AlphaFoldDB" id="U5CQW9"/>
<evidence type="ECO:0000256" key="6">
    <source>
        <dbReference type="ARBA" id="ARBA00023136"/>
    </source>
</evidence>
<dbReference type="InterPro" id="IPR007657">
    <property type="entry name" value="Glycosyltransferase_61"/>
</dbReference>
<gene>
    <name evidence="11" type="ORF">AMTR_s00048p00152720</name>
</gene>
<feature type="domain" description="Glycosyltransferase 61 catalytic" evidence="10">
    <location>
        <begin position="402"/>
        <end position="481"/>
    </location>
</feature>
<dbReference type="GO" id="GO:0016757">
    <property type="term" value="F:glycosyltransferase activity"/>
    <property type="evidence" value="ECO:0000318"/>
    <property type="project" value="GO_Central"/>
</dbReference>
<dbReference type="Gramene" id="ERN15586">
    <property type="protein sequence ID" value="ERN15586"/>
    <property type="gene ID" value="AMTR_s00048p00152720"/>
</dbReference>
<evidence type="ECO:0000313" key="12">
    <source>
        <dbReference type="Proteomes" id="UP000017836"/>
    </source>
</evidence>
<dbReference type="eggNOG" id="ENOG502QTRX">
    <property type="taxonomic scope" value="Eukaryota"/>
</dbReference>
<evidence type="ECO:0000259" key="10">
    <source>
        <dbReference type="Pfam" id="PF04577"/>
    </source>
</evidence>
<keyword evidence="4 9" id="KW-0812">Transmembrane</keyword>
<dbReference type="GO" id="GO:0000139">
    <property type="term" value="C:Golgi membrane"/>
    <property type="evidence" value="ECO:0007669"/>
    <property type="project" value="UniProtKB-SubCell"/>
</dbReference>
<feature type="region of interest" description="Disordered" evidence="8">
    <location>
        <begin position="94"/>
        <end position="132"/>
    </location>
</feature>
<dbReference type="OrthoDB" id="529273at2759"/>
<keyword evidence="3" id="KW-0808">Transferase</keyword>
<evidence type="ECO:0000256" key="4">
    <source>
        <dbReference type="ARBA" id="ARBA00022692"/>
    </source>
</evidence>
<keyword evidence="5 9" id="KW-1133">Transmembrane helix</keyword>
<protein>
    <recommendedName>
        <fullName evidence="10">Glycosyltransferase 61 catalytic domain-containing protein</fullName>
    </recommendedName>
</protein>
<evidence type="ECO:0000313" key="11">
    <source>
        <dbReference type="EMBL" id="ERN15586.1"/>
    </source>
</evidence>
<evidence type="ECO:0000256" key="3">
    <source>
        <dbReference type="ARBA" id="ARBA00022679"/>
    </source>
</evidence>
<evidence type="ECO:0000256" key="2">
    <source>
        <dbReference type="ARBA" id="ARBA00022676"/>
    </source>
</evidence>
<feature type="transmembrane region" description="Helical" evidence="9">
    <location>
        <begin position="31"/>
        <end position="52"/>
    </location>
</feature>
<proteinExistence type="predicted"/>
<name>U5CQW9_AMBTC</name>
<accession>U5CQW9</accession>
<evidence type="ECO:0000256" key="9">
    <source>
        <dbReference type="SAM" id="Phobius"/>
    </source>
</evidence>
<organism evidence="11 12">
    <name type="scientific">Amborella trichopoda</name>
    <dbReference type="NCBI Taxonomy" id="13333"/>
    <lineage>
        <taxon>Eukaryota</taxon>
        <taxon>Viridiplantae</taxon>
        <taxon>Streptophyta</taxon>
        <taxon>Embryophyta</taxon>
        <taxon>Tracheophyta</taxon>
        <taxon>Spermatophyta</taxon>
        <taxon>Magnoliopsida</taxon>
        <taxon>Amborellales</taxon>
        <taxon>Amborellaceae</taxon>
        <taxon>Amborella</taxon>
    </lineage>
</organism>
<comment type="subcellular location">
    <subcellularLocation>
        <location evidence="1">Golgi apparatus membrane</location>
        <topology evidence="1">Single-pass type II membrane protein</topology>
    </subcellularLocation>
</comment>
<dbReference type="InterPro" id="IPR049625">
    <property type="entry name" value="Glyco_transf_61_cat"/>
</dbReference>
<evidence type="ECO:0000256" key="7">
    <source>
        <dbReference type="ARBA" id="ARBA00023180"/>
    </source>
</evidence>
<dbReference type="PANTHER" id="PTHR20961">
    <property type="entry name" value="GLYCOSYLTRANSFERASE"/>
    <property type="match status" value="1"/>
</dbReference>
<dbReference type="PANTHER" id="PTHR20961:SF38">
    <property type="entry name" value="PROTEIN O-LINKED-MANNOSE BETA-1,4-N-ACETYLGLUCOSAMINYLTRANSFERASE 2"/>
    <property type="match status" value="1"/>
</dbReference>
<sequence>MDPLPSCSSSSSSSSLKSKTLASKPHKRNEATFISVYIMSAFGSLIFIQSLAVQMNPNWIFPNNSNEFISLPSLHPSPKLENIGLAKTTSSFHRKPISGNVKDFRSNGSRLRKPMLKAPNNSQTTTSPYKKPISKSSISFQVDPSLYKKQVPTIISDDVSNKANYTQSIESLNQKPILGGFVEIQKPLYSHTKPFSNVIFYPLRDPSVAPYTNPKKTWFMSTLSGQSRGGIPEHFIFSANSTPDNAYLCIDFSNKSYGFSRHVPGDFTLLRGLTFVADSYWDYINPWHSMNALAVFLSWMKDNGCPKPDRFVAFHNGELVTKLGDWIYAILEASLGYKPHAETMSDGYRGGLVCFEKAVIFRRGLGHMSGERRNDLFDMIRCKSWKYCNVFGKRNSEDGGRVRISLIGRKGKRGLKNESGVALVMRRECEKFEGCKFRLVHMDSLSFCQQVSLMRNTDILASPHGAQLTNMMFMPRGSRVMEMFPKGWLEGAGIGQFIYQWFASWSGLVYEGAWRDTDGPDCPNYQRQRSKCFILYKDRQIWVDETHLANWTTRVLRDFINRNQPLDGLRCPSGAKGPDCEACSCDNYP</sequence>
<feature type="region of interest" description="Disordered" evidence="8">
    <location>
        <begin position="1"/>
        <end position="23"/>
    </location>
</feature>
<evidence type="ECO:0000256" key="5">
    <source>
        <dbReference type="ARBA" id="ARBA00022989"/>
    </source>
</evidence>
<dbReference type="OMA" id="THLANWT"/>
<keyword evidence="6 9" id="KW-0472">Membrane</keyword>
<evidence type="ECO:0000256" key="1">
    <source>
        <dbReference type="ARBA" id="ARBA00004323"/>
    </source>
</evidence>
<dbReference type="Proteomes" id="UP000017836">
    <property type="component" value="Unassembled WGS sequence"/>
</dbReference>
<evidence type="ECO:0000256" key="8">
    <source>
        <dbReference type="SAM" id="MobiDB-lite"/>
    </source>
</evidence>